<dbReference type="EMBL" id="CAEY01000425">
    <property type="status" value="NOT_ANNOTATED_CDS"/>
    <property type="molecule type" value="Genomic_DNA"/>
</dbReference>
<evidence type="ECO:0000313" key="1">
    <source>
        <dbReference type="EnsemblMetazoa" id="tetur19g03180.1"/>
    </source>
</evidence>
<dbReference type="Proteomes" id="UP000015104">
    <property type="component" value="Unassembled WGS sequence"/>
</dbReference>
<reference evidence="1" key="2">
    <citation type="submission" date="2015-06" db="UniProtKB">
        <authorList>
            <consortium name="EnsemblMetazoa"/>
        </authorList>
    </citation>
    <scope>IDENTIFICATION</scope>
</reference>
<sequence length="202" mass="23231">MAAIISSRNCQIRVICTSQMNRVKYVNVTSNRRIGQASTSTTSASESKSKEEPVQGKRVIFNSRLALLQPPDKPYDGEWPKKPPYWQIYGTSAAKGYWKILAGLAAFSVFTGSVTAHFQPKISLGIFDRYLIPEMFYDEDERKEKEFSMKNAVFEKEIKSAYYIRQYDQEIPTKELRKRIDSLEVAVEKEKPYIHSRSLPLS</sequence>
<dbReference type="EnsemblMetazoa" id="tetur19g03180.1">
    <property type="protein sequence ID" value="tetur19g03180.1"/>
    <property type="gene ID" value="tetur19g03180"/>
</dbReference>
<protein>
    <submittedName>
        <fullName evidence="1">Uncharacterized protein</fullName>
    </submittedName>
</protein>
<organism evidence="1 2">
    <name type="scientific">Tetranychus urticae</name>
    <name type="common">Two-spotted spider mite</name>
    <dbReference type="NCBI Taxonomy" id="32264"/>
    <lineage>
        <taxon>Eukaryota</taxon>
        <taxon>Metazoa</taxon>
        <taxon>Ecdysozoa</taxon>
        <taxon>Arthropoda</taxon>
        <taxon>Chelicerata</taxon>
        <taxon>Arachnida</taxon>
        <taxon>Acari</taxon>
        <taxon>Acariformes</taxon>
        <taxon>Trombidiformes</taxon>
        <taxon>Prostigmata</taxon>
        <taxon>Eleutherengona</taxon>
        <taxon>Raphignathae</taxon>
        <taxon>Tetranychoidea</taxon>
        <taxon>Tetranychidae</taxon>
        <taxon>Tetranychus</taxon>
    </lineage>
</organism>
<keyword evidence="2" id="KW-1185">Reference proteome</keyword>
<name>T1KSH7_TETUR</name>
<dbReference type="AlphaFoldDB" id="T1KSH7"/>
<dbReference type="HOGENOM" id="CLU_1356218_0_0_1"/>
<reference evidence="2" key="1">
    <citation type="submission" date="2011-08" db="EMBL/GenBank/DDBJ databases">
        <authorList>
            <person name="Rombauts S."/>
        </authorList>
    </citation>
    <scope>NUCLEOTIDE SEQUENCE</scope>
    <source>
        <strain evidence="2">London</strain>
    </source>
</reference>
<accession>T1KSH7</accession>
<proteinExistence type="predicted"/>
<evidence type="ECO:0000313" key="2">
    <source>
        <dbReference type="Proteomes" id="UP000015104"/>
    </source>
</evidence>